<feature type="non-terminal residue" evidence="1">
    <location>
        <position position="133"/>
    </location>
</feature>
<organism evidence="1 2">
    <name type="scientific">Scutellospora calospora</name>
    <dbReference type="NCBI Taxonomy" id="85575"/>
    <lineage>
        <taxon>Eukaryota</taxon>
        <taxon>Fungi</taxon>
        <taxon>Fungi incertae sedis</taxon>
        <taxon>Mucoromycota</taxon>
        <taxon>Glomeromycotina</taxon>
        <taxon>Glomeromycetes</taxon>
        <taxon>Diversisporales</taxon>
        <taxon>Gigasporaceae</taxon>
        <taxon>Scutellospora</taxon>
    </lineage>
</organism>
<gene>
    <name evidence="1" type="ORF">SCALOS_LOCUS7148</name>
</gene>
<evidence type="ECO:0000313" key="1">
    <source>
        <dbReference type="EMBL" id="CAG8607249.1"/>
    </source>
</evidence>
<feature type="non-terminal residue" evidence="1">
    <location>
        <position position="1"/>
    </location>
</feature>
<comment type="caution">
    <text evidence="1">The sequence shown here is derived from an EMBL/GenBank/DDBJ whole genome shotgun (WGS) entry which is preliminary data.</text>
</comment>
<evidence type="ECO:0000313" key="2">
    <source>
        <dbReference type="Proteomes" id="UP000789860"/>
    </source>
</evidence>
<keyword evidence="2" id="KW-1185">Reference proteome</keyword>
<reference evidence="1" key="1">
    <citation type="submission" date="2021-06" db="EMBL/GenBank/DDBJ databases">
        <authorList>
            <person name="Kallberg Y."/>
            <person name="Tangrot J."/>
            <person name="Rosling A."/>
        </authorList>
    </citation>
    <scope>NUCLEOTIDE SEQUENCE</scope>
    <source>
        <strain evidence="1">AU212A</strain>
    </source>
</reference>
<dbReference type="EMBL" id="CAJVPM010015334">
    <property type="protein sequence ID" value="CAG8607249.1"/>
    <property type="molecule type" value="Genomic_DNA"/>
</dbReference>
<sequence length="133" mass="15561">RLWTRMTKSNAKKSDIDILKAQLRQYACNEEPYNGSYVSTIDSLIRWWKTTGDGTKTKPGALSLLAIKLFSVRLYTVSYERVWSCYLELENFIELNNVEQDVDDENIDKNTDKNIDDEEFNIEEFDENQFGAE</sequence>
<proteinExistence type="predicted"/>
<protein>
    <submittedName>
        <fullName evidence="1">7342_t:CDS:1</fullName>
    </submittedName>
</protein>
<dbReference type="Proteomes" id="UP000789860">
    <property type="component" value="Unassembled WGS sequence"/>
</dbReference>
<accession>A0ACA9MQ99</accession>
<name>A0ACA9MQ99_9GLOM</name>